<dbReference type="PANTHER" id="PTHR12001:SF55">
    <property type="entry name" value="ALL TRANS-POLYPRENYL-DIPHOSPHATE SYNTHASE PDSS2"/>
    <property type="match status" value="1"/>
</dbReference>
<dbReference type="InterPro" id="IPR000092">
    <property type="entry name" value="Polyprenyl_synt"/>
</dbReference>
<dbReference type="EMBL" id="HACG01034988">
    <property type="protein sequence ID" value="CEK81853.1"/>
    <property type="molecule type" value="Transcribed_RNA"/>
</dbReference>
<dbReference type="Gene3D" id="1.10.600.10">
    <property type="entry name" value="Farnesyl Diphosphate Synthase"/>
    <property type="match status" value="1"/>
</dbReference>
<name>A0A0B7ALW7_9EUPU</name>
<accession>A0A0B7ALW7</accession>
<organism evidence="2">
    <name type="scientific">Arion vulgaris</name>
    <dbReference type="NCBI Taxonomy" id="1028688"/>
    <lineage>
        <taxon>Eukaryota</taxon>
        <taxon>Metazoa</taxon>
        <taxon>Spiralia</taxon>
        <taxon>Lophotrochozoa</taxon>
        <taxon>Mollusca</taxon>
        <taxon>Gastropoda</taxon>
        <taxon>Heterobranchia</taxon>
        <taxon>Euthyneura</taxon>
        <taxon>Panpulmonata</taxon>
        <taxon>Eupulmonata</taxon>
        <taxon>Stylommatophora</taxon>
        <taxon>Helicina</taxon>
        <taxon>Arionoidea</taxon>
        <taxon>Arionidae</taxon>
        <taxon>Arion</taxon>
    </lineage>
</organism>
<comment type="similarity">
    <text evidence="1">Belongs to the FPP/GGPP synthase family.</text>
</comment>
<protein>
    <recommendedName>
        <fullName evidence="3">Decaprenyl-diphosphate synthase subunit 2</fullName>
    </recommendedName>
</protein>
<dbReference type="GO" id="GO:0004659">
    <property type="term" value="F:prenyltransferase activity"/>
    <property type="evidence" value="ECO:0007669"/>
    <property type="project" value="InterPro"/>
</dbReference>
<keyword evidence="1" id="KW-0808">Transferase</keyword>
<dbReference type="SUPFAM" id="SSF48576">
    <property type="entry name" value="Terpenoid synthases"/>
    <property type="match status" value="1"/>
</dbReference>
<dbReference type="PANTHER" id="PTHR12001">
    <property type="entry name" value="GERANYLGERANYL PYROPHOSPHATE SYNTHASE"/>
    <property type="match status" value="1"/>
</dbReference>
<dbReference type="CDD" id="cd00867">
    <property type="entry name" value="Trans_IPPS"/>
    <property type="match status" value="1"/>
</dbReference>
<evidence type="ECO:0008006" key="3">
    <source>
        <dbReference type="Google" id="ProtNLM"/>
    </source>
</evidence>
<gene>
    <name evidence="2" type="primary">ORF128288</name>
</gene>
<dbReference type="InterPro" id="IPR008949">
    <property type="entry name" value="Isoprenoid_synthase_dom_sf"/>
</dbReference>
<proteinExistence type="inferred from homology"/>
<dbReference type="GO" id="GO:1990234">
    <property type="term" value="C:transferase complex"/>
    <property type="evidence" value="ECO:0007669"/>
    <property type="project" value="TreeGrafter"/>
</dbReference>
<dbReference type="GO" id="GO:0005739">
    <property type="term" value="C:mitochondrion"/>
    <property type="evidence" value="ECO:0007669"/>
    <property type="project" value="TreeGrafter"/>
</dbReference>
<sequence>MFKYFQVTTNLCCKFNRHAYLTSLTTHTSRVCVLIQTQTCTNLIPHHHMKHGGQIREYRTFGSGDQKSFSKAVSDAEKIVGYPTSFLSLRCLLSDEMSNIALHMRKLVGTKHPLVKTARGLVFDGKHNLQMRGLLVLLISKAAGPNPEVEYCEQDMVSGVYSSQRSLAEITEVIYTASLIHKGVVNLDMLQPEDGSHKDMEFGNKMAVLSGDYLLASACTGLAKLENPLVVEQVSSSIGDIMSAEFTSYTDSSGRPNMPESCQGFSDWLKQTYLSFGSLLAKSCQSAMTLAGHSKYHETMAFAFGENTTYAQQLCKDLVPFTKQDELSNLTLTSAPVFLYRDKVSSEEFKHFEKLYHGGPANFKNIASIVFQSGVLDQCKELCIQYRNRAIASLDCYSDSDAKAALINMVTAVSDVR</sequence>
<evidence type="ECO:0000256" key="1">
    <source>
        <dbReference type="RuleBase" id="RU004466"/>
    </source>
</evidence>
<dbReference type="Pfam" id="PF00348">
    <property type="entry name" value="polyprenyl_synt"/>
    <property type="match status" value="1"/>
</dbReference>
<evidence type="ECO:0000313" key="2">
    <source>
        <dbReference type="EMBL" id="CEK81853.1"/>
    </source>
</evidence>
<dbReference type="GO" id="GO:0006744">
    <property type="term" value="P:ubiquinone biosynthetic process"/>
    <property type="evidence" value="ECO:0007669"/>
    <property type="project" value="TreeGrafter"/>
</dbReference>
<reference evidence="2" key="1">
    <citation type="submission" date="2014-12" db="EMBL/GenBank/DDBJ databases">
        <title>Insight into the proteome of Arion vulgaris.</title>
        <authorList>
            <person name="Aradska J."/>
            <person name="Bulat T."/>
            <person name="Smidak R."/>
            <person name="Sarate P."/>
            <person name="Gangsoo J."/>
            <person name="Sialana F."/>
            <person name="Bilban M."/>
            <person name="Lubec G."/>
        </authorList>
    </citation>
    <scope>NUCLEOTIDE SEQUENCE</scope>
    <source>
        <tissue evidence="2">Skin</tissue>
    </source>
</reference>
<dbReference type="AlphaFoldDB" id="A0A0B7ALW7"/>
<dbReference type="GO" id="GO:0008299">
    <property type="term" value="P:isoprenoid biosynthetic process"/>
    <property type="evidence" value="ECO:0007669"/>
    <property type="project" value="InterPro"/>
</dbReference>